<dbReference type="GO" id="GO:0008610">
    <property type="term" value="P:lipid biosynthetic process"/>
    <property type="evidence" value="ECO:0007669"/>
    <property type="project" value="UniProtKB-ARBA"/>
</dbReference>
<evidence type="ECO:0000259" key="1">
    <source>
        <dbReference type="Pfam" id="PF00668"/>
    </source>
</evidence>
<protein>
    <recommendedName>
        <fullName evidence="1">Condensation domain-containing protein</fullName>
    </recommendedName>
</protein>
<dbReference type="SUPFAM" id="SSF52777">
    <property type="entry name" value="CoA-dependent acyltransferases"/>
    <property type="match status" value="2"/>
</dbReference>
<sequence>MVSVTELLPLSWNQGFLRAFDQGDEAGPFGPRYIIVCGWRLTGPVDPAVLQEALDEVVARHEALRTEVVRSGDGHQVVHPPCPVRLTVHELPGDDRDRRAEELLNDAEAEPFPTKELPLIRAVLGRFDDDDAVLGLVAHHTAADEWSMQLIMRDLAYGYAVRTGHRPSPLPEVLQYRDYVDWERAGAGQDDGERSLAYWRDNLRGAQFAGTRTDHLRSAGVPKTTAWRRFTFPNTVTVAVKDIVKETRSSPFMVLLAAYVVYVGRREGTRDVVVPSFSSGRGPARFHDTVGSFFNFLPFRVNLEDCRSFKDVIASTRQACVGAYAHDLPFAQILGVAPELMSSVTRDDHAVVAFQVFKSPLGGDRGSAGAFEYSVFRRRQVSQWDGGDVPDGAMWHLEIDSSGDIVGSFAFNTNLYGQQTVGGMVGDFGELLKRLTADLHGPLEL</sequence>
<dbReference type="GO" id="GO:0009366">
    <property type="term" value="C:enterobactin synthetase complex"/>
    <property type="evidence" value="ECO:0007669"/>
    <property type="project" value="TreeGrafter"/>
</dbReference>
<reference evidence="2 3" key="1">
    <citation type="submission" date="2018-06" db="EMBL/GenBank/DDBJ databases">
        <title>Sphaerisporangium craniellae sp. nov., isolated from a marine sponge in the South China Sea.</title>
        <authorList>
            <person name="Li L."/>
        </authorList>
    </citation>
    <scope>NUCLEOTIDE SEQUENCE [LARGE SCALE GENOMIC DNA]</scope>
    <source>
        <strain evidence="2 3">CCTCC AA 208026</strain>
    </source>
</reference>
<dbReference type="GO" id="GO:0043041">
    <property type="term" value="P:amino acid activation for nonribosomal peptide biosynthetic process"/>
    <property type="evidence" value="ECO:0007669"/>
    <property type="project" value="TreeGrafter"/>
</dbReference>
<dbReference type="Gene3D" id="3.30.559.10">
    <property type="entry name" value="Chloramphenicol acetyltransferase-like domain"/>
    <property type="match status" value="1"/>
</dbReference>
<accession>A0A367FND3</accession>
<evidence type="ECO:0000313" key="3">
    <source>
        <dbReference type="Proteomes" id="UP000253094"/>
    </source>
</evidence>
<dbReference type="GO" id="GO:0005829">
    <property type="term" value="C:cytosol"/>
    <property type="evidence" value="ECO:0007669"/>
    <property type="project" value="TreeGrafter"/>
</dbReference>
<dbReference type="OrthoDB" id="2472181at2"/>
<dbReference type="InterPro" id="IPR001242">
    <property type="entry name" value="Condensation_dom"/>
</dbReference>
<evidence type="ECO:0000313" key="2">
    <source>
        <dbReference type="EMBL" id="RCG31190.1"/>
    </source>
</evidence>
<dbReference type="AlphaFoldDB" id="A0A367FND3"/>
<dbReference type="GO" id="GO:0031177">
    <property type="term" value="F:phosphopantetheine binding"/>
    <property type="evidence" value="ECO:0007669"/>
    <property type="project" value="TreeGrafter"/>
</dbReference>
<comment type="caution">
    <text evidence="2">The sequence shown here is derived from an EMBL/GenBank/DDBJ whole genome shotgun (WGS) entry which is preliminary data.</text>
</comment>
<dbReference type="Pfam" id="PF00668">
    <property type="entry name" value="Condensation"/>
    <property type="match status" value="1"/>
</dbReference>
<dbReference type="Proteomes" id="UP000253094">
    <property type="component" value="Unassembled WGS sequence"/>
</dbReference>
<dbReference type="PANTHER" id="PTHR45527">
    <property type="entry name" value="NONRIBOSOMAL PEPTIDE SYNTHETASE"/>
    <property type="match status" value="1"/>
</dbReference>
<dbReference type="GO" id="GO:0009239">
    <property type="term" value="P:enterobactin biosynthetic process"/>
    <property type="evidence" value="ECO:0007669"/>
    <property type="project" value="TreeGrafter"/>
</dbReference>
<dbReference type="PANTHER" id="PTHR45527:SF1">
    <property type="entry name" value="FATTY ACID SYNTHASE"/>
    <property type="match status" value="1"/>
</dbReference>
<dbReference type="GO" id="GO:0047527">
    <property type="term" value="F:2,3-dihydroxybenzoate-serine ligase activity"/>
    <property type="evidence" value="ECO:0007669"/>
    <property type="project" value="TreeGrafter"/>
</dbReference>
<dbReference type="Gene3D" id="3.30.559.30">
    <property type="entry name" value="Nonribosomal peptide synthetase, condensation domain"/>
    <property type="match status" value="1"/>
</dbReference>
<keyword evidence="3" id="KW-1185">Reference proteome</keyword>
<gene>
    <name evidence="2" type="ORF">DQ384_10635</name>
</gene>
<dbReference type="EMBL" id="QOIL01000005">
    <property type="protein sequence ID" value="RCG31190.1"/>
    <property type="molecule type" value="Genomic_DNA"/>
</dbReference>
<dbReference type="InterPro" id="IPR023213">
    <property type="entry name" value="CAT-like_dom_sf"/>
</dbReference>
<name>A0A367FND3_9ACTN</name>
<organism evidence="2 3">
    <name type="scientific">Sphaerisporangium album</name>
    <dbReference type="NCBI Taxonomy" id="509200"/>
    <lineage>
        <taxon>Bacteria</taxon>
        <taxon>Bacillati</taxon>
        <taxon>Actinomycetota</taxon>
        <taxon>Actinomycetes</taxon>
        <taxon>Streptosporangiales</taxon>
        <taxon>Streptosporangiaceae</taxon>
        <taxon>Sphaerisporangium</taxon>
    </lineage>
</organism>
<proteinExistence type="predicted"/>
<feature type="domain" description="Condensation" evidence="1">
    <location>
        <begin position="39"/>
        <end position="442"/>
    </location>
</feature>